<evidence type="ECO:0000256" key="7">
    <source>
        <dbReference type="SAM" id="MobiDB-lite"/>
    </source>
</evidence>
<dbReference type="InterPro" id="IPR014710">
    <property type="entry name" value="RmlC-like_jellyroll"/>
</dbReference>
<keyword evidence="3 8" id="KW-0812">Transmembrane</keyword>
<protein>
    <recommendedName>
        <fullName evidence="9">Cyclic nucleotide-binding domain-containing protein</fullName>
    </recommendedName>
</protein>
<reference evidence="10 12" key="1">
    <citation type="journal article" date="2012" name="Nature">
        <title>Algal genomes reveal evolutionary mosaicism and the fate of nucleomorphs.</title>
        <authorList>
            <consortium name="DOE Joint Genome Institute"/>
            <person name="Curtis B.A."/>
            <person name="Tanifuji G."/>
            <person name="Burki F."/>
            <person name="Gruber A."/>
            <person name="Irimia M."/>
            <person name="Maruyama S."/>
            <person name="Arias M.C."/>
            <person name="Ball S.G."/>
            <person name="Gile G.H."/>
            <person name="Hirakawa Y."/>
            <person name="Hopkins J.F."/>
            <person name="Kuo A."/>
            <person name="Rensing S.A."/>
            <person name="Schmutz J."/>
            <person name="Symeonidi A."/>
            <person name="Elias M."/>
            <person name="Eveleigh R.J."/>
            <person name="Herman E.K."/>
            <person name="Klute M.J."/>
            <person name="Nakayama T."/>
            <person name="Obornik M."/>
            <person name="Reyes-Prieto A."/>
            <person name="Armbrust E.V."/>
            <person name="Aves S.J."/>
            <person name="Beiko R.G."/>
            <person name="Coutinho P."/>
            <person name="Dacks J.B."/>
            <person name="Durnford D.G."/>
            <person name="Fast N.M."/>
            <person name="Green B.R."/>
            <person name="Grisdale C.J."/>
            <person name="Hempel F."/>
            <person name="Henrissat B."/>
            <person name="Hoppner M.P."/>
            <person name="Ishida K."/>
            <person name="Kim E."/>
            <person name="Koreny L."/>
            <person name="Kroth P.G."/>
            <person name="Liu Y."/>
            <person name="Malik S.B."/>
            <person name="Maier U.G."/>
            <person name="McRose D."/>
            <person name="Mock T."/>
            <person name="Neilson J.A."/>
            <person name="Onodera N.T."/>
            <person name="Poole A.M."/>
            <person name="Pritham E.J."/>
            <person name="Richards T.A."/>
            <person name="Rocap G."/>
            <person name="Roy S.W."/>
            <person name="Sarai C."/>
            <person name="Schaack S."/>
            <person name="Shirato S."/>
            <person name="Slamovits C.H."/>
            <person name="Spencer D.F."/>
            <person name="Suzuki S."/>
            <person name="Worden A.Z."/>
            <person name="Zauner S."/>
            <person name="Barry K."/>
            <person name="Bell C."/>
            <person name="Bharti A.K."/>
            <person name="Crow J.A."/>
            <person name="Grimwood J."/>
            <person name="Kramer R."/>
            <person name="Lindquist E."/>
            <person name="Lucas S."/>
            <person name="Salamov A."/>
            <person name="McFadden G.I."/>
            <person name="Lane C.E."/>
            <person name="Keeling P.J."/>
            <person name="Gray M.W."/>
            <person name="Grigoriev I.V."/>
            <person name="Archibald J.M."/>
        </authorList>
    </citation>
    <scope>NUCLEOTIDE SEQUENCE</scope>
    <source>
        <strain evidence="10 12">CCMP2712</strain>
    </source>
</reference>
<sequence>MPPEDDRGCSLDISHRVFEIEASKRNRASVSEARTFVQDMIRRPYNSSEEDDSDVSVGSSSAKKNSGEPVTWQFDNRVVPIHPDSHICMIWKTIIVISIAFTVITDPISIAFHAYSETEWFNICDRMVMVLYMLDIVFHFITGYRDKEGRLVMRYSKVAKHYCGSWFTIDFVAALPCEVFMGVRQIGILKAARVTTVGLHVVKYSRILSFINRTAVAFMIGHGQFSGTTYREELLTTFCALFGKVMYSGFVSLCVQTVLSMYSYRTGHYQASKKLDHYLGKKKVPFEMKQRVRKFLEASWDRIGGTNEALVFEPLPKSLRSSLHYGKIERHFCTLPFFQDAPRSFLVNLAQFARVEAFVVGDCIIQSGELAQNMYILEDGIVQVCMDDRVVAELGPGSYFGENALTHYRVVRNTSMRAKTEGTVTMIPNKDARRLLRRFPAIRRKVEQHVKEKFSATLSEIEDQQSDKIDELD</sequence>
<keyword evidence="12" id="KW-1185">Reference proteome</keyword>
<dbReference type="PaxDb" id="55529-EKX55119"/>
<dbReference type="STRING" id="905079.L1K3D0"/>
<keyword evidence="2" id="KW-0813">Transport</keyword>
<reference evidence="11" key="3">
    <citation type="submission" date="2016-03" db="UniProtKB">
        <authorList>
            <consortium name="EnsemblProtists"/>
        </authorList>
    </citation>
    <scope>IDENTIFICATION</scope>
</reference>
<dbReference type="eggNOG" id="KOG0498">
    <property type="taxonomic scope" value="Eukaryota"/>
</dbReference>
<dbReference type="GO" id="GO:0005886">
    <property type="term" value="C:plasma membrane"/>
    <property type="evidence" value="ECO:0007669"/>
    <property type="project" value="TreeGrafter"/>
</dbReference>
<dbReference type="Proteomes" id="UP000011087">
    <property type="component" value="Unassembled WGS sequence"/>
</dbReference>
<dbReference type="OrthoDB" id="421226at2759"/>
<dbReference type="InterPro" id="IPR018490">
    <property type="entry name" value="cNMP-bd_dom_sf"/>
</dbReference>
<keyword evidence="6 8" id="KW-0472">Membrane</keyword>
<dbReference type="RefSeq" id="XP_005842099.1">
    <property type="nucleotide sequence ID" value="XM_005842042.1"/>
</dbReference>
<dbReference type="KEGG" id="gtt:GUITHDRAFT_98904"/>
<feature type="transmembrane region" description="Helical" evidence="8">
    <location>
        <begin position="127"/>
        <end position="144"/>
    </location>
</feature>
<proteinExistence type="predicted"/>
<dbReference type="AlphaFoldDB" id="L1K3D0"/>
<dbReference type="GeneID" id="17312244"/>
<dbReference type="Gene3D" id="1.10.287.630">
    <property type="entry name" value="Helix hairpin bin"/>
    <property type="match status" value="1"/>
</dbReference>
<feature type="transmembrane region" description="Helical" evidence="8">
    <location>
        <begin position="94"/>
        <end position="115"/>
    </location>
</feature>
<evidence type="ECO:0000256" key="2">
    <source>
        <dbReference type="ARBA" id="ARBA00022448"/>
    </source>
</evidence>
<evidence type="ECO:0000256" key="5">
    <source>
        <dbReference type="ARBA" id="ARBA00023065"/>
    </source>
</evidence>
<evidence type="ECO:0000256" key="1">
    <source>
        <dbReference type="ARBA" id="ARBA00004141"/>
    </source>
</evidence>
<dbReference type="PROSITE" id="PS00888">
    <property type="entry name" value="CNMP_BINDING_1"/>
    <property type="match status" value="1"/>
</dbReference>
<evidence type="ECO:0000256" key="8">
    <source>
        <dbReference type="SAM" id="Phobius"/>
    </source>
</evidence>
<dbReference type="EMBL" id="JH992965">
    <property type="protein sequence ID" value="EKX55119.1"/>
    <property type="molecule type" value="Genomic_DNA"/>
</dbReference>
<dbReference type="InterPro" id="IPR050818">
    <property type="entry name" value="KCNH_animal-type"/>
</dbReference>
<dbReference type="InterPro" id="IPR018488">
    <property type="entry name" value="cNMP-bd_CS"/>
</dbReference>
<dbReference type="PANTHER" id="PTHR10217">
    <property type="entry name" value="VOLTAGE AND LIGAND GATED POTASSIUM CHANNEL"/>
    <property type="match status" value="1"/>
</dbReference>
<evidence type="ECO:0000313" key="10">
    <source>
        <dbReference type="EMBL" id="EKX55119.1"/>
    </source>
</evidence>
<keyword evidence="4 8" id="KW-1133">Transmembrane helix</keyword>
<evidence type="ECO:0000256" key="3">
    <source>
        <dbReference type="ARBA" id="ARBA00022692"/>
    </source>
</evidence>
<name>L1K3D0_GUITC</name>
<dbReference type="PANTHER" id="PTHR10217:SF435">
    <property type="entry name" value="POTASSIUM VOLTAGE-GATED CHANNEL PROTEIN EAG"/>
    <property type="match status" value="1"/>
</dbReference>
<dbReference type="Pfam" id="PF00027">
    <property type="entry name" value="cNMP_binding"/>
    <property type="match status" value="1"/>
</dbReference>
<evidence type="ECO:0000313" key="11">
    <source>
        <dbReference type="EnsemblProtists" id="EKX55119"/>
    </source>
</evidence>
<accession>L1K3D0</accession>
<organism evidence="10">
    <name type="scientific">Guillardia theta (strain CCMP2712)</name>
    <name type="common">Cryptophyte</name>
    <dbReference type="NCBI Taxonomy" id="905079"/>
    <lineage>
        <taxon>Eukaryota</taxon>
        <taxon>Cryptophyceae</taxon>
        <taxon>Pyrenomonadales</taxon>
        <taxon>Geminigeraceae</taxon>
        <taxon>Guillardia</taxon>
    </lineage>
</organism>
<dbReference type="PROSITE" id="PS50042">
    <property type="entry name" value="CNMP_BINDING_3"/>
    <property type="match status" value="1"/>
</dbReference>
<keyword evidence="5" id="KW-0406">Ion transport</keyword>
<dbReference type="GO" id="GO:0005249">
    <property type="term" value="F:voltage-gated potassium channel activity"/>
    <property type="evidence" value="ECO:0007669"/>
    <property type="project" value="TreeGrafter"/>
</dbReference>
<feature type="domain" description="Cyclic nucleotide-binding" evidence="9">
    <location>
        <begin position="337"/>
        <end position="453"/>
    </location>
</feature>
<dbReference type="Gene3D" id="1.10.287.70">
    <property type="match status" value="1"/>
</dbReference>
<evidence type="ECO:0000256" key="4">
    <source>
        <dbReference type="ARBA" id="ARBA00022989"/>
    </source>
</evidence>
<evidence type="ECO:0000259" key="9">
    <source>
        <dbReference type="PROSITE" id="PS50042"/>
    </source>
</evidence>
<dbReference type="InterPro" id="IPR005821">
    <property type="entry name" value="Ion_trans_dom"/>
</dbReference>
<comment type="subcellular location">
    <subcellularLocation>
        <location evidence="1">Membrane</location>
        <topology evidence="1">Multi-pass membrane protein</topology>
    </subcellularLocation>
</comment>
<dbReference type="Gene3D" id="2.60.120.10">
    <property type="entry name" value="Jelly Rolls"/>
    <property type="match status" value="1"/>
</dbReference>
<dbReference type="HOGENOM" id="CLU_578038_0_0_1"/>
<reference evidence="12" key="2">
    <citation type="submission" date="2012-11" db="EMBL/GenBank/DDBJ databases">
        <authorList>
            <person name="Kuo A."/>
            <person name="Curtis B.A."/>
            <person name="Tanifuji G."/>
            <person name="Burki F."/>
            <person name="Gruber A."/>
            <person name="Irimia M."/>
            <person name="Maruyama S."/>
            <person name="Arias M.C."/>
            <person name="Ball S.G."/>
            <person name="Gile G.H."/>
            <person name="Hirakawa Y."/>
            <person name="Hopkins J.F."/>
            <person name="Rensing S.A."/>
            <person name="Schmutz J."/>
            <person name="Symeonidi A."/>
            <person name="Elias M."/>
            <person name="Eveleigh R.J."/>
            <person name="Herman E.K."/>
            <person name="Klute M.J."/>
            <person name="Nakayama T."/>
            <person name="Obornik M."/>
            <person name="Reyes-Prieto A."/>
            <person name="Armbrust E.V."/>
            <person name="Aves S.J."/>
            <person name="Beiko R.G."/>
            <person name="Coutinho P."/>
            <person name="Dacks J.B."/>
            <person name="Durnford D.G."/>
            <person name="Fast N.M."/>
            <person name="Green B.R."/>
            <person name="Grisdale C."/>
            <person name="Hempe F."/>
            <person name="Henrissat B."/>
            <person name="Hoppner M.P."/>
            <person name="Ishida K.-I."/>
            <person name="Kim E."/>
            <person name="Koreny L."/>
            <person name="Kroth P.G."/>
            <person name="Liu Y."/>
            <person name="Malik S.-B."/>
            <person name="Maier U.G."/>
            <person name="McRose D."/>
            <person name="Mock T."/>
            <person name="Neilson J.A."/>
            <person name="Onodera N.T."/>
            <person name="Poole A.M."/>
            <person name="Pritham E.J."/>
            <person name="Richards T.A."/>
            <person name="Rocap G."/>
            <person name="Roy S.W."/>
            <person name="Sarai C."/>
            <person name="Schaack S."/>
            <person name="Shirato S."/>
            <person name="Slamovits C.H."/>
            <person name="Spencer D.F."/>
            <person name="Suzuki S."/>
            <person name="Worden A.Z."/>
            <person name="Zauner S."/>
            <person name="Barry K."/>
            <person name="Bell C."/>
            <person name="Bharti A.K."/>
            <person name="Crow J.A."/>
            <person name="Grimwood J."/>
            <person name="Kramer R."/>
            <person name="Lindquist E."/>
            <person name="Lucas S."/>
            <person name="Salamov A."/>
            <person name="McFadden G.I."/>
            <person name="Lane C.E."/>
            <person name="Keeling P.J."/>
            <person name="Gray M.W."/>
            <person name="Grigoriev I.V."/>
            <person name="Archibald J.M."/>
        </authorList>
    </citation>
    <scope>NUCLEOTIDE SEQUENCE</scope>
    <source>
        <strain evidence="12">CCMP2712</strain>
    </source>
</reference>
<gene>
    <name evidence="10" type="ORF">GUITHDRAFT_98904</name>
</gene>
<evidence type="ECO:0000313" key="12">
    <source>
        <dbReference type="Proteomes" id="UP000011087"/>
    </source>
</evidence>
<dbReference type="InterPro" id="IPR000595">
    <property type="entry name" value="cNMP-bd_dom"/>
</dbReference>
<dbReference type="GO" id="GO:0042391">
    <property type="term" value="P:regulation of membrane potential"/>
    <property type="evidence" value="ECO:0007669"/>
    <property type="project" value="TreeGrafter"/>
</dbReference>
<dbReference type="SUPFAM" id="SSF81324">
    <property type="entry name" value="Voltage-gated potassium channels"/>
    <property type="match status" value="1"/>
</dbReference>
<feature type="region of interest" description="Disordered" evidence="7">
    <location>
        <begin position="41"/>
        <end position="68"/>
    </location>
</feature>
<dbReference type="SMART" id="SM00100">
    <property type="entry name" value="cNMP"/>
    <property type="match status" value="1"/>
</dbReference>
<dbReference type="EnsemblProtists" id="EKX55119">
    <property type="protein sequence ID" value="EKX55119"/>
    <property type="gene ID" value="GUITHDRAFT_98904"/>
</dbReference>
<evidence type="ECO:0000256" key="6">
    <source>
        <dbReference type="ARBA" id="ARBA00023136"/>
    </source>
</evidence>
<dbReference type="Pfam" id="PF00520">
    <property type="entry name" value="Ion_trans"/>
    <property type="match status" value="1"/>
</dbReference>
<dbReference type="SUPFAM" id="SSF51206">
    <property type="entry name" value="cAMP-binding domain-like"/>
    <property type="match status" value="1"/>
</dbReference>
<dbReference type="CDD" id="cd00038">
    <property type="entry name" value="CAP_ED"/>
    <property type="match status" value="1"/>
</dbReference>